<evidence type="ECO:0000313" key="2">
    <source>
        <dbReference type="Proteomes" id="UP000308488"/>
    </source>
</evidence>
<proteinExistence type="predicted"/>
<sequence>MNEANQFSAGAPNWRLIQGVSGIMDTELSSEEERLVFVIRATNVVETIMKRVISAFIEAPDHRLEFVNSYLLNNSTMSFGAKVKLILAIAKELSLKVDKNAFHVLLSRRNAFAHQDHLDSVRLMPQPDGTANVSFVVESIKSSGTLEAITQEQAFSEFMRAQAVVESDLNKLIASLEI</sequence>
<dbReference type="EMBL" id="SZYH01000001">
    <property type="protein sequence ID" value="TKV68028.1"/>
    <property type="molecule type" value="Genomic_DNA"/>
</dbReference>
<organism evidence="1 2">
    <name type="scientific">Marinobacter panjinensis</name>
    <dbReference type="NCBI Taxonomy" id="2576384"/>
    <lineage>
        <taxon>Bacteria</taxon>
        <taxon>Pseudomonadati</taxon>
        <taxon>Pseudomonadota</taxon>
        <taxon>Gammaproteobacteria</taxon>
        <taxon>Pseudomonadales</taxon>
        <taxon>Marinobacteraceae</taxon>
        <taxon>Marinobacter</taxon>
    </lineage>
</organism>
<name>A0A4U6R532_9GAMM</name>
<accession>A0A4U6R532</accession>
<comment type="caution">
    <text evidence="1">The sequence shown here is derived from an EMBL/GenBank/DDBJ whole genome shotgun (WGS) entry which is preliminary data.</text>
</comment>
<protein>
    <submittedName>
        <fullName evidence="1">Uncharacterized protein</fullName>
    </submittedName>
</protein>
<keyword evidence="2" id="KW-1185">Reference proteome</keyword>
<gene>
    <name evidence="1" type="ORF">FDP08_07930</name>
</gene>
<evidence type="ECO:0000313" key="1">
    <source>
        <dbReference type="EMBL" id="TKV68028.1"/>
    </source>
</evidence>
<dbReference type="AlphaFoldDB" id="A0A4U6R532"/>
<dbReference type="OrthoDB" id="7059989at2"/>
<dbReference type="RefSeq" id="WP_137435439.1">
    <property type="nucleotide sequence ID" value="NZ_JANRHC010000001.1"/>
</dbReference>
<reference evidence="1 2" key="1">
    <citation type="submission" date="2019-05" db="EMBL/GenBank/DDBJ databases">
        <title>Marinobacter panjinensis sp. nov., a moderately halophilic bacterium isolated from sea tidal flat environment.</title>
        <authorList>
            <person name="Yang W."/>
            <person name="An M."/>
            <person name="He W."/>
            <person name="Luo X."/>
            <person name="Zhu L."/>
            <person name="Chen G."/>
            <person name="Zhang Y."/>
            <person name="Wang Y."/>
        </authorList>
    </citation>
    <scope>NUCLEOTIDE SEQUENCE [LARGE SCALE GENOMIC DNA]</scope>
    <source>
        <strain evidence="1 2">PJ-16</strain>
    </source>
</reference>
<dbReference type="Proteomes" id="UP000308488">
    <property type="component" value="Unassembled WGS sequence"/>
</dbReference>